<name>A0ABR1YFT2_9PEZI</name>
<sequence length="149" mass="16702">MVWFVWFSCFFGTHEMDAELTSTSKILDGHDSTNTLDTDRRIIGCLDGQSYHTTRAPPPPSSRAQHRLLSWLSVEHVWVGRPPACMAIYLTYHDSSVSQRIRCASSPRAAVRSLRVFSTVVDVAWGALEHGAPNQRVRVALRQHRGTVG</sequence>
<dbReference type="EMBL" id="JBBWRZ010000010">
    <property type="protein sequence ID" value="KAK8227591.1"/>
    <property type="molecule type" value="Genomic_DNA"/>
</dbReference>
<keyword evidence="3" id="KW-1185">Reference proteome</keyword>
<protein>
    <recommendedName>
        <fullName evidence="4">Secreted protein</fullName>
    </recommendedName>
</protein>
<evidence type="ECO:0000313" key="2">
    <source>
        <dbReference type="EMBL" id="KAK8227591.1"/>
    </source>
</evidence>
<proteinExistence type="predicted"/>
<organism evidence="2 3">
    <name type="scientific">Phyllosticta capitalensis</name>
    <dbReference type="NCBI Taxonomy" id="121624"/>
    <lineage>
        <taxon>Eukaryota</taxon>
        <taxon>Fungi</taxon>
        <taxon>Dikarya</taxon>
        <taxon>Ascomycota</taxon>
        <taxon>Pezizomycotina</taxon>
        <taxon>Dothideomycetes</taxon>
        <taxon>Dothideomycetes incertae sedis</taxon>
        <taxon>Botryosphaeriales</taxon>
        <taxon>Phyllostictaceae</taxon>
        <taxon>Phyllosticta</taxon>
    </lineage>
</organism>
<feature type="chain" id="PRO_5047442872" description="Secreted protein" evidence="1">
    <location>
        <begin position="19"/>
        <end position="149"/>
    </location>
</feature>
<evidence type="ECO:0000313" key="3">
    <source>
        <dbReference type="Proteomes" id="UP001492380"/>
    </source>
</evidence>
<keyword evidence="1" id="KW-0732">Signal</keyword>
<gene>
    <name evidence="2" type="ORF">HDK90DRAFT_64314</name>
</gene>
<evidence type="ECO:0000256" key="1">
    <source>
        <dbReference type="SAM" id="SignalP"/>
    </source>
</evidence>
<accession>A0ABR1YFT2</accession>
<reference evidence="2 3" key="1">
    <citation type="submission" date="2024-04" db="EMBL/GenBank/DDBJ databases">
        <title>Phyllosticta paracitricarpa is synonymous to the EU quarantine fungus P. citricarpa based on phylogenomic analyses.</title>
        <authorList>
            <consortium name="Lawrence Berkeley National Laboratory"/>
            <person name="Van Ingen-Buijs V.A."/>
            <person name="Van Westerhoven A.C."/>
            <person name="Haridas S."/>
            <person name="Skiadas P."/>
            <person name="Martin F."/>
            <person name="Groenewald J.Z."/>
            <person name="Crous P.W."/>
            <person name="Seidl M.F."/>
        </authorList>
    </citation>
    <scope>NUCLEOTIDE SEQUENCE [LARGE SCALE GENOMIC DNA]</scope>
    <source>
        <strain evidence="2 3">CBS 123374</strain>
    </source>
</reference>
<feature type="signal peptide" evidence="1">
    <location>
        <begin position="1"/>
        <end position="18"/>
    </location>
</feature>
<evidence type="ECO:0008006" key="4">
    <source>
        <dbReference type="Google" id="ProtNLM"/>
    </source>
</evidence>
<dbReference type="Proteomes" id="UP001492380">
    <property type="component" value="Unassembled WGS sequence"/>
</dbReference>
<comment type="caution">
    <text evidence="2">The sequence shown here is derived from an EMBL/GenBank/DDBJ whole genome shotgun (WGS) entry which is preliminary data.</text>
</comment>